<evidence type="ECO:0000313" key="3">
    <source>
        <dbReference type="Proteomes" id="UP000694388"/>
    </source>
</evidence>
<sequence length="134" mass="15344">MTKVKKEKKEKKEKEEDADEEPCADGNLNKRTFEEMVVNVSIIASPLATAKLTKRLYKISRKASKQKMLRRGVKEVQKYLNKGESGYVMSLLRYFTPFCLALCCSASPIDLPTSDSFLHLMTCHVQIFLNECFL</sequence>
<protein>
    <recommendedName>
        <fullName evidence="4">Ribonucloprotein</fullName>
    </recommendedName>
</protein>
<evidence type="ECO:0000313" key="2">
    <source>
        <dbReference type="Ensembl" id="ENSEBUP00000016853.1"/>
    </source>
</evidence>
<dbReference type="SUPFAM" id="SSF55315">
    <property type="entry name" value="L30e-like"/>
    <property type="match status" value="1"/>
</dbReference>
<dbReference type="Proteomes" id="UP000694388">
    <property type="component" value="Unplaced"/>
</dbReference>
<dbReference type="AlphaFoldDB" id="A0A8C4WWY3"/>
<feature type="region of interest" description="Disordered" evidence="1">
    <location>
        <begin position="1"/>
        <end position="26"/>
    </location>
</feature>
<accession>A0A8C4WWY3</accession>
<evidence type="ECO:0008006" key="4">
    <source>
        <dbReference type="Google" id="ProtNLM"/>
    </source>
</evidence>
<evidence type="ECO:0000256" key="1">
    <source>
        <dbReference type="SAM" id="MobiDB-lite"/>
    </source>
</evidence>
<name>A0A8C4WWY3_EPTBU</name>
<organism evidence="2 3">
    <name type="scientific">Eptatretus burgeri</name>
    <name type="common">Inshore hagfish</name>
    <dbReference type="NCBI Taxonomy" id="7764"/>
    <lineage>
        <taxon>Eukaryota</taxon>
        <taxon>Metazoa</taxon>
        <taxon>Chordata</taxon>
        <taxon>Craniata</taxon>
        <taxon>Vertebrata</taxon>
        <taxon>Cyclostomata</taxon>
        <taxon>Myxini</taxon>
        <taxon>Myxiniformes</taxon>
        <taxon>Myxinidae</taxon>
        <taxon>Eptatretinae</taxon>
        <taxon>Eptatretus</taxon>
    </lineage>
</organism>
<dbReference type="Gene3D" id="3.30.1330.30">
    <property type="match status" value="1"/>
</dbReference>
<dbReference type="GeneTree" id="ENSGT00940000167156"/>
<dbReference type="Ensembl" id="ENSEBUT00000017429.1">
    <property type="protein sequence ID" value="ENSEBUP00000016853.1"/>
    <property type="gene ID" value="ENSEBUG00000010568.1"/>
</dbReference>
<reference evidence="2" key="1">
    <citation type="submission" date="2025-08" db="UniProtKB">
        <authorList>
            <consortium name="Ensembl"/>
        </authorList>
    </citation>
    <scope>IDENTIFICATION</scope>
</reference>
<reference evidence="2" key="2">
    <citation type="submission" date="2025-09" db="UniProtKB">
        <authorList>
            <consortium name="Ensembl"/>
        </authorList>
    </citation>
    <scope>IDENTIFICATION</scope>
</reference>
<proteinExistence type="predicted"/>
<keyword evidence="3" id="KW-1185">Reference proteome</keyword>
<dbReference type="InterPro" id="IPR029064">
    <property type="entry name" value="Ribosomal_eL30-like_sf"/>
</dbReference>